<proteinExistence type="inferred from homology"/>
<dbReference type="GO" id="GO:0008757">
    <property type="term" value="F:S-adenosylmethionine-dependent methyltransferase activity"/>
    <property type="evidence" value="ECO:0007669"/>
    <property type="project" value="InterPro"/>
</dbReference>
<dbReference type="PANTHER" id="PTHR44942:SF4">
    <property type="entry name" value="METHYLTRANSFERASE TYPE 11 DOMAIN-CONTAINING PROTEIN"/>
    <property type="match status" value="1"/>
</dbReference>
<evidence type="ECO:0000313" key="6">
    <source>
        <dbReference type="Proteomes" id="UP000199126"/>
    </source>
</evidence>
<dbReference type="InterPro" id="IPR013216">
    <property type="entry name" value="Methyltransf_11"/>
</dbReference>
<name>A0A1H8V475_9EURY</name>
<evidence type="ECO:0000256" key="3">
    <source>
        <dbReference type="ARBA" id="ARBA00022679"/>
    </source>
</evidence>
<keyword evidence="6" id="KW-1185">Reference proteome</keyword>
<feature type="domain" description="Methyltransferase type 11" evidence="4">
    <location>
        <begin position="42"/>
        <end position="134"/>
    </location>
</feature>
<gene>
    <name evidence="5" type="ORF">SAMN04487948_11427</name>
</gene>
<evidence type="ECO:0000256" key="1">
    <source>
        <dbReference type="ARBA" id="ARBA00008361"/>
    </source>
</evidence>
<dbReference type="InterPro" id="IPR051052">
    <property type="entry name" value="Diverse_substrate_MTase"/>
</dbReference>
<dbReference type="GO" id="GO:0032259">
    <property type="term" value="P:methylation"/>
    <property type="evidence" value="ECO:0007669"/>
    <property type="project" value="UniProtKB-KW"/>
</dbReference>
<keyword evidence="2 5" id="KW-0489">Methyltransferase</keyword>
<dbReference type="InterPro" id="IPR029063">
    <property type="entry name" value="SAM-dependent_MTases_sf"/>
</dbReference>
<dbReference type="EMBL" id="FODV01000014">
    <property type="protein sequence ID" value="SEP10191.1"/>
    <property type="molecule type" value="Genomic_DNA"/>
</dbReference>
<dbReference type="AlphaFoldDB" id="A0A1H8V475"/>
<dbReference type="Proteomes" id="UP000199126">
    <property type="component" value="Unassembled WGS sequence"/>
</dbReference>
<evidence type="ECO:0000313" key="5">
    <source>
        <dbReference type="EMBL" id="SEP10191.1"/>
    </source>
</evidence>
<evidence type="ECO:0000259" key="4">
    <source>
        <dbReference type="Pfam" id="PF08241"/>
    </source>
</evidence>
<evidence type="ECO:0000256" key="2">
    <source>
        <dbReference type="ARBA" id="ARBA00022603"/>
    </source>
</evidence>
<dbReference type="Pfam" id="PF08241">
    <property type="entry name" value="Methyltransf_11"/>
    <property type="match status" value="1"/>
</dbReference>
<organism evidence="5 6">
    <name type="scientific">Halogranum amylolyticum</name>
    <dbReference type="NCBI Taxonomy" id="660520"/>
    <lineage>
        <taxon>Archaea</taxon>
        <taxon>Methanobacteriati</taxon>
        <taxon>Methanobacteriota</taxon>
        <taxon>Stenosarchaea group</taxon>
        <taxon>Halobacteria</taxon>
        <taxon>Halobacteriales</taxon>
        <taxon>Haloferacaceae</taxon>
    </lineage>
</organism>
<protein>
    <submittedName>
        <fullName evidence="5">Methyltransferase domain-containing protein</fullName>
    </submittedName>
</protein>
<dbReference type="SUPFAM" id="SSF53335">
    <property type="entry name" value="S-adenosyl-L-methionine-dependent methyltransferases"/>
    <property type="match status" value="1"/>
</dbReference>
<comment type="similarity">
    <text evidence="1">Belongs to the methyltransferase superfamily.</text>
</comment>
<sequence>MGHHTFDATKASKLEDAASRYRYVSRDELLWALELASSETVVDLGSGTGFYTDAVAPHVEHVYAVDIQEQMHDVYREKGLPENVELVTSGVESLPFADNHLEKAVSTMTYHEFVSDEALAELARVLEPGGRVVVADWSAEGAGNAGPPLTERFTATDAATALRDAGFDIEFQATRPETFLVIGDNNE</sequence>
<dbReference type="OrthoDB" id="302307at2157"/>
<dbReference type="Gene3D" id="3.40.50.150">
    <property type="entry name" value="Vaccinia Virus protein VP39"/>
    <property type="match status" value="1"/>
</dbReference>
<reference evidence="6" key="1">
    <citation type="submission" date="2016-10" db="EMBL/GenBank/DDBJ databases">
        <authorList>
            <person name="Varghese N."/>
            <person name="Submissions S."/>
        </authorList>
    </citation>
    <scope>NUCLEOTIDE SEQUENCE [LARGE SCALE GENOMIC DNA]</scope>
    <source>
        <strain evidence="6">CGMCC 1.10121</strain>
    </source>
</reference>
<accession>A0A1H8V475</accession>
<keyword evidence="3 5" id="KW-0808">Transferase</keyword>
<dbReference type="PANTHER" id="PTHR44942">
    <property type="entry name" value="METHYLTRANSF_11 DOMAIN-CONTAINING PROTEIN"/>
    <property type="match status" value="1"/>
</dbReference>
<dbReference type="CDD" id="cd02440">
    <property type="entry name" value="AdoMet_MTases"/>
    <property type="match status" value="1"/>
</dbReference>
<dbReference type="RefSeq" id="WP_089826795.1">
    <property type="nucleotide sequence ID" value="NZ_FODV01000014.1"/>
</dbReference>